<feature type="coiled-coil region" evidence="1">
    <location>
        <begin position="93"/>
        <end position="127"/>
    </location>
</feature>
<name>A0A173TTW3_9FIRM</name>
<dbReference type="Proteomes" id="UP000095727">
    <property type="component" value="Unassembled WGS sequence"/>
</dbReference>
<dbReference type="AlphaFoldDB" id="A0A173TTW3"/>
<sequence>MKITFNDGQELQIQQVTEQTDGALLIKTISASEDQLKTLFSDQTTTKRMSVSERDADTVVYENYTKLDAIVKYTAGILGVLMYREGEDPDSRIAALEARLKEAEEKNTNLQSRVEKAEEKNEMLEGCILEMSETVYQ</sequence>
<reference evidence="2 3" key="1">
    <citation type="submission" date="2015-09" db="EMBL/GenBank/DDBJ databases">
        <authorList>
            <consortium name="Pathogen Informatics"/>
        </authorList>
    </citation>
    <scope>NUCLEOTIDE SEQUENCE [LARGE SCALE GENOMIC DNA]</scope>
    <source>
        <strain evidence="2 3">2789STDY5834962</strain>
    </source>
</reference>
<keyword evidence="1" id="KW-0175">Coiled coil</keyword>
<evidence type="ECO:0000313" key="3">
    <source>
        <dbReference type="Proteomes" id="UP000095727"/>
    </source>
</evidence>
<accession>A0A173TTW3</accession>
<evidence type="ECO:0000313" key="2">
    <source>
        <dbReference type="EMBL" id="CUN05739.1"/>
    </source>
</evidence>
<proteinExistence type="predicted"/>
<dbReference type="EMBL" id="CYXR01000019">
    <property type="protein sequence ID" value="CUN05739.1"/>
    <property type="molecule type" value="Genomic_DNA"/>
</dbReference>
<evidence type="ECO:0000256" key="1">
    <source>
        <dbReference type="SAM" id="Coils"/>
    </source>
</evidence>
<organism evidence="2 3">
    <name type="scientific">Coprococcus comes</name>
    <dbReference type="NCBI Taxonomy" id="410072"/>
    <lineage>
        <taxon>Bacteria</taxon>
        <taxon>Bacillati</taxon>
        <taxon>Bacillota</taxon>
        <taxon>Clostridia</taxon>
        <taxon>Lachnospirales</taxon>
        <taxon>Lachnospiraceae</taxon>
        <taxon>Coprococcus</taxon>
    </lineage>
</organism>
<dbReference type="RefSeq" id="WP_055157671.1">
    <property type="nucleotide sequence ID" value="NZ_CYXR01000019.1"/>
</dbReference>
<gene>
    <name evidence="2" type="ORF">ERS852574_02420</name>
</gene>
<protein>
    <submittedName>
        <fullName evidence="2">Uncharacterized protein</fullName>
    </submittedName>
</protein>